<dbReference type="EnsemblProtists" id="PYU1_T000165">
    <property type="protein sequence ID" value="PYU1_T000165"/>
    <property type="gene ID" value="PYU1_G000165"/>
</dbReference>
<organism evidence="1 2">
    <name type="scientific">Globisporangium ultimum (strain ATCC 200006 / CBS 805.95 / DAOM BR144)</name>
    <name type="common">Pythium ultimum</name>
    <dbReference type="NCBI Taxonomy" id="431595"/>
    <lineage>
        <taxon>Eukaryota</taxon>
        <taxon>Sar</taxon>
        <taxon>Stramenopiles</taxon>
        <taxon>Oomycota</taxon>
        <taxon>Peronosporomycetes</taxon>
        <taxon>Pythiales</taxon>
        <taxon>Pythiaceae</taxon>
        <taxon>Globisporangium</taxon>
    </lineage>
</organism>
<dbReference type="EMBL" id="GL376636">
    <property type="status" value="NOT_ANNOTATED_CDS"/>
    <property type="molecule type" value="Genomic_DNA"/>
</dbReference>
<dbReference type="Proteomes" id="UP000019132">
    <property type="component" value="Unassembled WGS sequence"/>
</dbReference>
<dbReference type="AlphaFoldDB" id="K3W5C4"/>
<dbReference type="InParanoid" id="K3W5C4"/>
<reference evidence="2" key="2">
    <citation type="submission" date="2010-04" db="EMBL/GenBank/DDBJ databases">
        <authorList>
            <person name="Buell R."/>
            <person name="Hamilton J."/>
            <person name="Hostetler J."/>
        </authorList>
    </citation>
    <scope>NUCLEOTIDE SEQUENCE [LARGE SCALE GENOMIC DNA]</scope>
    <source>
        <strain evidence="2">DAOM:BR144</strain>
    </source>
</reference>
<evidence type="ECO:0000313" key="2">
    <source>
        <dbReference type="Proteomes" id="UP000019132"/>
    </source>
</evidence>
<proteinExistence type="predicted"/>
<protein>
    <submittedName>
        <fullName evidence="1">Uncharacterized protein</fullName>
    </submittedName>
</protein>
<keyword evidence="2" id="KW-1185">Reference proteome</keyword>
<accession>K3W5C4</accession>
<name>K3W5C4_GLOUD</name>
<reference evidence="1" key="3">
    <citation type="submission" date="2015-02" db="UniProtKB">
        <authorList>
            <consortium name="EnsemblProtists"/>
        </authorList>
    </citation>
    <scope>IDENTIFICATION</scope>
    <source>
        <strain evidence="1">DAOM BR144</strain>
    </source>
</reference>
<sequence length="39" mass="4376">MMIKKRGPGAVWREKRGAEMGFSRVSASGLHLALHIIRQ</sequence>
<reference evidence="2" key="1">
    <citation type="journal article" date="2010" name="Genome Biol.">
        <title>Genome sequence of the necrotrophic plant pathogen Pythium ultimum reveals original pathogenicity mechanisms and effector repertoire.</title>
        <authorList>
            <person name="Levesque C.A."/>
            <person name="Brouwer H."/>
            <person name="Cano L."/>
            <person name="Hamilton J.P."/>
            <person name="Holt C."/>
            <person name="Huitema E."/>
            <person name="Raffaele S."/>
            <person name="Robideau G.P."/>
            <person name="Thines M."/>
            <person name="Win J."/>
            <person name="Zerillo M.M."/>
            <person name="Beakes G.W."/>
            <person name="Boore J.L."/>
            <person name="Busam D."/>
            <person name="Dumas B."/>
            <person name="Ferriera S."/>
            <person name="Fuerstenberg S.I."/>
            <person name="Gachon C.M."/>
            <person name="Gaulin E."/>
            <person name="Govers F."/>
            <person name="Grenville-Briggs L."/>
            <person name="Horner N."/>
            <person name="Hostetler J."/>
            <person name="Jiang R.H."/>
            <person name="Johnson J."/>
            <person name="Krajaejun T."/>
            <person name="Lin H."/>
            <person name="Meijer H.J."/>
            <person name="Moore B."/>
            <person name="Morris P."/>
            <person name="Phuntmart V."/>
            <person name="Puiu D."/>
            <person name="Shetty J."/>
            <person name="Stajich J.E."/>
            <person name="Tripathy S."/>
            <person name="Wawra S."/>
            <person name="van West P."/>
            <person name="Whitty B.R."/>
            <person name="Coutinho P.M."/>
            <person name="Henrissat B."/>
            <person name="Martin F."/>
            <person name="Thomas P.D."/>
            <person name="Tyler B.M."/>
            <person name="De Vries R.P."/>
            <person name="Kamoun S."/>
            <person name="Yandell M."/>
            <person name="Tisserat N."/>
            <person name="Buell C.R."/>
        </authorList>
    </citation>
    <scope>NUCLEOTIDE SEQUENCE</scope>
    <source>
        <strain evidence="2">DAOM:BR144</strain>
    </source>
</reference>
<dbReference type="HOGENOM" id="CLU_3321194_0_0_1"/>
<evidence type="ECO:0000313" key="1">
    <source>
        <dbReference type="EnsemblProtists" id="PYU1_T000165"/>
    </source>
</evidence>
<dbReference type="VEuPathDB" id="FungiDB:PYU1_G000165"/>